<gene>
    <name evidence="1" type="ORF">EYF80_040905</name>
</gene>
<dbReference type="Proteomes" id="UP000314294">
    <property type="component" value="Unassembled WGS sequence"/>
</dbReference>
<organism evidence="1 2">
    <name type="scientific">Liparis tanakae</name>
    <name type="common">Tanaka's snailfish</name>
    <dbReference type="NCBI Taxonomy" id="230148"/>
    <lineage>
        <taxon>Eukaryota</taxon>
        <taxon>Metazoa</taxon>
        <taxon>Chordata</taxon>
        <taxon>Craniata</taxon>
        <taxon>Vertebrata</taxon>
        <taxon>Euteleostomi</taxon>
        <taxon>Actinopterygii</taxon>
        <taxon>Neopterygii</taxon>
        <taxon>Teleostei</taxon>
        <taxon>Neoteleostei</taxon>
        <taxon>Acanthomorphata</taxon>
        <taxon>Eupercaria</taxon>
        <taxon>Perciformes</taxon>
        <taxon>Cottioidei</taxon>
        <taxon>Cottales</taxon>
        <taxon>Liparidae</taxon>
        <taxon>Liparis</taxon>
    </lineage>
</organism>
<proteinExistence type="predicted"/>
<dbReference type="EMBL" id="SRLO01000678">
    <property type="protein sequence ID" value="TNN48882.1"/>
    <property type="molecule type" value="Genomic_DNA"/>
</dbReference>
<reference evidence="1 2" key="1">
    <citation type="submission" date="2019-03" db="EMBL/GenBank/DDBJ databases">
        <title>First draft genome of Liparis tanakae, snailfish: a comprehensive survey of snailfish specific genes.</title>
        <authorList>
            <person name="Kim W."/>
            <person name="Song I."/>
            <person name="Jeong J.-H."/>
            <person name="Kim D."/>
            <person name="Kim S."/>
            <person name="Ryu S."/>
            <person name="Song J.Y."/>
            <person name="Lee S.K."/>
        </authorList>
    </citation>
    <scope>NUCLEOTIDE SEQUENCE [LARGE SCALE GENOMIC DNA]</scope>
    <source>
        <tissue evidence="1">Muscle</tissue>
    </source>
</reference>
<dbReference type="AlphaFoldDB" id="A0A4Z2G8G2"/>
<sequence>MGGVQTRHQNQLAQQTLCMGQQCSFHHRCSVPTDLDAHLGANAGYSECHNNGELFGEQVAVPQQLGGGEAHRGMRAGEMHTPHPSSLLHLHPCDGLGGVPLQHKGQEIQREQTCRQGANKELRVLFYCSGLFMQTFPKAVVSL</sequence>
<protein>
    <submittedName>
        <fullName evidence="1">Uncharacterized protein</fullName>
    </submittedName>
</protein>
<accession>A0A4Z2G8G2</accession>
<name>A0A4Z2G8G2_9TELE</name>
<evidence type="ECO:0000313" key="1">
    <source>
        <dbReference type="EMBL" id="TNN48882.1"/>
    </source>
</evidence>
<keyword evidence="2" id="KW-1185">Reference proteome</keyword>
<comment type="caution">
    <text evidence="1">The sequence shown here is derived from an EMBL/GenBank/DDBJ whole genome shotgun (WGS) entry which is preliminary data.</text>
</comment>
<evidence type="ECO:0000313" key="2">
    <source>
        <dbReference type="Proteomes" id="UP000314294"/>
    </source>
</evidence>